<evidence type="ECO:0000256" key="2">
    <source>
        <dbReference type="ARBA" id="ARBA00022723"/>
    </source>
</evidence>
<dbReference type="GO" id="GO:0006950">
    <property type="term" value="P:response to stress"/>
    <property type="evidence" value="ECO:0007669"/>
    <property type="project" value="UniProtKB-ARBA"/>
</dbReference>
<dbReference type="InterPro" id="IPR035240">
    <property type="entry name" value="SprT_Zn_ribbon"/>
</dbReference>
<evidence type="ECO:0000313" key="6">
    <source>
        <dbReference type="EMBL" id="EIA14220.1"/>
    </source>
</evidence>
<feature type="binding site" evidence="4">
    <location>
        <position position="74"/>
    </location>
    <ligand>
        <name>Zn(2+)</name>
        <dbReference type="ChEBI" id="CHEBI:29105"/>
    </ligand>
</feature>
<reference evidence="6 7" key="1">
    <citation type="journal article" date="2012" name="MBio">
        <title>Identification of a highly transmissible animal-independent Staphylococcus aureus ST398 clone with distinct genomic and cell adhesion properties.</title>
        <authorList>
            <person name="Uhlemann A.C."/>
            <person name="Porcella S.F."/>
            <person name="Trivedi S."/>
            <person name="Sullivan S.B."/>
            <person name="Hafer C."/>
            <person name="Kennedy A.D."/>
            <person name="Barbian K.D."/>
            <person name="McCarthy A.J."/>
            <person name="Street C."/>
            <person name="Hirschberg D.L."/>
            <person name="Lipkin W.I."/>
            <person name="Lindsay J.A."/>
            <person name="DeLeo F.R."/>
            <person name="Lowy F.D."/>
        </authorList>
    </citation>
    <scope>NUCLEOTIDE SEQUENCE [LARGE SCALE GENOMIC DNA]</scope>
    <source>
        <strain evidence="6 7">DR10</strain>
    </source>
</reference>
<dbReference type="NCBIfam" id="NF003339">
    <property type="entry name" value="PRK04351.1"/>
    <property type="match status" value="1"/>
</dbReference>
<dbReference type="AlphaFoldDB" id="A0ABC9Q0S8"/>
<organism evidence="6 7">
    <name type="scientific">Staphylococcus aureus subsp. aureus DR10</name>
    <dbReference type="NCBI Taxonomy" id="1155079"/>
    <lineage>
        <taxon>Bacteria</taxon>
        <taxon>Bacillati</taxon>
        <taxon>Bacillota</taxon>
        <taxon>Bacilli</taxon>
        <taxon>Bacillales</taxon>
        <taxon>Staphylococcaceae</taxon>
        <taxon>Staphylococcus</taxon>
    </lineage>
</organism>
<feature type="domain" description="SprT-like" evidence="5">
    <location>
        <begin position="7"/>
        <end position="150"/>
    </location>
</feature>
<dbReference type="EMBL" id="AIDT01000006">
    <property type="protein sequence ID" value="EIA14220.1"/>
    <property type="molecule type" value="Genomic_DNA"/>
</dbReference>
<keyword evidence="6" id="KW-0378">Hydrolase</keyword>
<comment type="subcellular location">
    <subcellularLocation>
        <location evidence="4">Cytoplasm</location>
    </subcellularLocation>
</comment>
<dbReference type="SMART" id="SM00731">
    <property type="entry name" value="SprT"/>
    <property type="match status" value="1"/>
</dbReference>
<dbReference type="GO" id="GO:0016787">
    <property type="term" value="F:hydrolase activity"/>
    <property type="evidence" value="ECO:0007669"/>
    <property type="project" value="UniProtKB-KW"/>
</dbReference>
<dbReference type="HAMAP" id="MF_00745">
    <property type="entry name" value="SprT_like"/>
    <property type="match status" value="1"/>
</dbReference>
<proteinExistence type="inferred from homology"/>
<gene>
    <name evidence="6" type="ORF">ST398NM02_2103</name>
</gene>
<feature type="active site" evidence="4">
    <location>
        <position position="71"/>
    </location>
</feature>
<evidence type="ECO:0000256" key="4">
    <source>
        <dbReference type="HAMAP-Rule" id="MF_00745"/>
    </source>
</evidence>
<dbReference type="Pfam" id="PF17283">
    <property type="entry name" value="Zn_ribbon_SprT"/>
    <property type="match status" value="1"/>
</dbReference>
<keyword evidence="2 4" id="KW-0479">Metal-binding</keyword>
<dbReference type="Proteomes" id="UP000003093">
    <property type="component" value="Unassembled WGS sequence"/>
</dbReference>
<evidence type="ECO:0000256" key="3">
    <source>
        <dbReference type="ARBA" id="ARBA00022833"/>
    </source>
</evidence>
<accession>A0ABC9Q0S8</accession>
<evidence type="ECO:0000313" key="7">
    <source>
        <dbReference type="Proteomes" id="UP000003093"/>
    </source>
</evidence>
<comment type="cofactor">
    <cofactor evidence="4">
        <name>Zn(2+)</name>
        <dbReference type="ChEBI" id="CHEBI:29105"/>
    </cofactor>
    <text evidence="4">Binds 1 zinc ion.</text>
</comment>
<comment type="caution">
    <text evidence="6">The sequence shown here is derived from an EMBL/GenBank/DDBJ whole genome shotgun (WGS) entry which is preliminary data.</text>
</comment>
<keyword evidence="1 4" id="KW-0963">Cytoplasm</keyword>
<sequence>MIHMNNEILQRMVENLSEEKFGRTFRHRAYFNKRLRTTGGRYLLKSHDIEINPKQYEHYGEDAVVKIILHELCHYHLHIAGKGYQHKDQDFKRLSQQVGAPRFCNSIESYQQRANYEYYCTKCHAKYIRIRKVDTNRMRCGHCNGKLRMKRQLK</sequence>
<name>A0ABC9Q0S8_STAA5</name>
<dbReference type="Pfam" id="PF10263">
    <property type="entry name" value="SprT-like"/>
    <property type="match status" value="1"/>
</dbReference>
<protein>
    <recommendedName>
        <fullName evidence="4">Protein SprT-like</fullName>
    </recommendedName>
</protein>
<dbReference type="InterPro" id="IPR006640">
    <property type="entry name" value="SprT-like_domain"/>
</dbReference>
<dbReference type="GO" id="GO:0008270">
    <property type="term" value="F:zinc ion binding"/>
    <property type="evidence" value="ECO:0007669"/>
    <property type="project" value="UniProtKB-UniRule"/>
</dbReference>
<dbReference type="GO" id="GO:0005737">
    <property type="term" value="C:cytoplasm"/>
    <property type="evidence" value="ECO:0007669"/>
    <property type="project" value="UniProtKB-SubCell"/>
</dbReference>
<feature type="binding site" evidence="4">
    <location>
        <position position="70"/>
    </location>
    <ligand>
        <name>Zn(2+)</name>
        <dbReference type="ChEBI" id="CHEBI:29105"/>
    </ligand>
</feature>
<dbReference type="InterPro" id="IPR023524">
    <property type="entry name" value="Uncharacterised_SprT-like"/>
</dbReference>
<evidence type="ECO:0000256" key="1">
    <source>
        <dbReference type="ARBA" id="ARBA00022490"/>
    </source>
</evidence>
<comment type="similarity">
    <text evidence="4">Belongs to the SprT family.</text>
</comment>
<evidence type="ECO:0000259" key="5">
    <source>
        <dbReference type="SMART" id="SM00731"/>
    </source>
</evidence>
<keyword evidence="3 4" id="KW-0862">Zinc</keyword>